<name>A0A6J1PKA2_9HYME</name>
<sequence length="194" mass="22647">MEVSDLATFMGHSEKIHKDHYRQPLATRDILQISQYLEAVQGNDQHAGSESSTESNIDDELYDDQTKDSDRDEEKENACLGINIQYTLDETQDTLHHTVEHTDSNKKRKRSTSPYGKTKRIRWSEEEQEAALEGFAKYMEERTLPSLKDIQEIRKRYKCLSKRTSPQIKTWLHNKQNPKPKKRKAAEQKAAKQK</sequence>
<dbReference type="GeneID" id="112453514"/>
<evidence type="ECO:0000313" key="3">
    <source>
        <dbReference type="RefSeq" id="XP_024870069.1"/>
    </source>
</evidence>
<evidence type="ECO:0000313" key="2">
    <source>
        <dbReference type="Proteomes" id="UP000504618"/>
    </source>
</evidence>
<organism evidence="2 3">
    <name type="scientific">Temnothorax curvispinosus</name>
    <dbReference type="NCBI Taxonomy" id="300111"/>
    <lineage>
        <taxon>Eukaryota</taxon>
        <taxon>Metazoa</taxon>
        <taxon>Ecdysozoa</taxon>
        <taxon>Arthropoda</taxon>
        <taxon>Hexapoda</taxon>
        <taxon>Insecta</taxon>
        <taxon>Pterygota</taxon>
        <taxon>Neoptera</taxon>
        <taxon>Endopterygota</taxon>
        <taxon>Hymenoptera</taxon>
        <taxon>Apocrita</taxon>
        <taxon>Aculeata</taxon>
        <taxon>Formicoidea</taxon>
        <taxon>Formicidae</taxon>
        <taxon>Myrmicinae</taxon>
        <taxon>Temnothorax</taxon>
    </lineage>
</organism>
<feature type="region of interest" description="Disordered" evidence="1">
    <location>
        <begin position="41"/>
        <end position="74"/>
    </location>
</feature>
<evidence type="ECO:0000256" key="1">
    <source>
        <dbReference type="SAM" id="MobiDB-lite"/>
    </source>
</evidence>
<feature type="compositionally biased region" description="Basic and acidic residues" evidence="1">
    <location>
        <begin position="64"/>
        <end position="74"/>
    </location>
</feature>
<feature type="compositionally biased region" description="Basic residues" evidence="1">
    <location>
        <begin position="106"/>
        <end position="121"/>
    </location>
</feature>
<dbReference type="Proteomes" id="UP000504618">
    <property type="component" value="Unplaced"/>
</dbReference>
<gene>
    <name evidence="3" type="primary">LOC112453514</name>
</gene>
<feature type="compositionally biased region" description="Polar residues" evidence="1">
    <location>
        <begin position="166"/>
        <end position="175"/>
    </location>
</feature>
<reference evidence="3" key="1">
    <citation type="submission" date="2025-08" db="UniProtKB">
        <authorList>
            <consortium name="RefSeq"/>
        </authorList>
    </citation>
    <scope>IDENTIFICATION</scope>
    <source>
        <tissue evidence="3">Whole body</tissue>
    </source>
</reference>
<dbReference type="RefSeq" id="XP_024870069.1">
    <property type="nucleotide sequence ID" value="XM_025014301.1"/>
</dbReference>
<protein>
    <submittedName>
        <fullName evidence="3">Uncharacterized protein LOC112453514</fullName>
    </submittedName>
</protein>
<feature type="compositionally biased region" description="Basic and acidic residues" evidence="1">
    <location>
        <begin position="185"/>
        <end position="194"/>
    </location>
</feature>
<dbReference type="OrthoDB" id="7555292at2759"/>
<accession>A0A6J1PKA2</accession>
<feature type="compositionally biased region" description="Polar residues" evidence="1">
    <location>
        <begin position="42"/>
        <end position="55"/>
    </location>
</feature>
<feature type="non-terminal residue" evidence="3">
    <location>
        <position position="194"/>
    </location>
</feature>
<feature type="region of interest" description="Disordered" evidence="1">
    <location>
        <begin position="166"/>
        <end position="194"/>
    </location>
</feature>
<keyword evidence="2" id="KW-1185">Reference proteome</keyword>
<proteinExistence type="predicted"/>
<dbReference type="PANTHER" id="PTHR33480:SF1">
    <property type="entry name" value="TYR RECOMBINASE DOMAIN-CONTAINING PROTEIN"/>
    <property type="match status" value="1"/>
</dbReference>
<dbReference type="AlphaFoldDB" id="A0A6J1PKA2"/>
<dbReference type="PANTHER" id="PTHR33480">
    <property type="entry name" value="SET DOMAIN-CONTAINING PROTEIN-RELATED"/>
    <property type="match status" value="1"/>
</dbReference>
<feature type="region of interest" description="Disordered" evidence="1">
    <location>
        <begin position="98"/>
        <end position="121"/>
    </location>
</feature>